<evidence type="ECO:0000313" key="9">
    <source>
        <dbReference type="Proteomes" id="UP001557484"/>
    </source>
</evidence>
<dbReference type="Pfam" id="PF07195">
    <property type="entry name" value="FliD_C"/>
    <property type="match status" value="1"/>
</dbReference>
<name>A0ABV3TWQ7_9GAMM</name>
<evidence type="ECO:0000256" key="2">
    <source>
        <dbReference type="ARBA" id="ARBA00011255"/>
    </source>
</evidence>
<evidence type="ECO:0000313" key="8">
    <source>
        <dbReference type="EMBL" id="MEX1665398.1"/>
    </source>
</evidence>
<keyword evidence="8" id="KW-0966">Cell projection</keyword>
<keyword evidence="8" id="KW-0282">Flagellum</keyword>
<evidence type="ECO:0000259" key="7">
    <source>
        <dbReference type="Pfam" id="PF07195"/>
    </source>
</evidence>
<keyword evidence="8" id="KW-0969">Cilium</keyword>
<dbReference type="PANTHER" id="PTHR30288">
    <property type="entry name" value="FLAGELLAR CAP/ASSEMBLY PROTEIN FLID"/>
    <property type="match status" value="1"/>
</dbReference>
<feature type="domain" description="Flagellar hook-associated protein 2 N-terminal" evidence="6">
    <location>
        <begin position="11"/>
        <end position="108"/>
    </location>
</feature>
<reference evidence="8 9" key="1">
    <citation type="journal article" date="2011" name="Int. J. Syst. Evol. Microbiol.">
        <title>Zhongshania antarctica gen. nov., sp. nov. and Zhongshania guokunii sp. nov., gammaproteobacteria respectively isolated from coastal attached (fast) ice and surface seawater of the Antarctic.</title>
        <authorList>
            <person name="Li H.J."/>
            <person name="Zhang X.Y."/>
            <person name="Chen C.X."/>
            <person name="Zhang Y.J."/>
            <person name="Gao Z.M."/>
            <person name="Yu Y."/>
            <person name="Chen X.L."/>
            <person name="Chen B."/>
            <person name="Zhang Y.Z."/>
        </authorList>
    </citation>
    <scope>NUCLEOTIDE SEQUENCE [LARGE SCALE GENOMIC DNA]</scope>
    <source>
        <strain evidence="8 9">R06B22</strain>
    </source>
</reference>
<dbReference type="InterPro" id="IPR010810">
    <property type="entry name" value="Flagellin_hook_IN_motif"/>
</dbReference>
<evidence type="ECO:0000256" key="1">
    <source>
        <dbReference type="ARBA" id="ARBA00009764"/>
    </source>
</evidence>
<dbReference type="Proteomes" id="UP001557484">
    <property type="component" value="Unassembled WGS sequence"/>
</dbReference>
<evidence type="ECO:0000259" key="6">
    <source>
        <dbReference type="Pfam" id="PF02465"/>
    </source>
</evidence>
<evidence type="ECO:0000256" key="3">
    <source>
        <dbReference type="ARBA" id="ARBA00023054"/>
    </source>
</evidence>
<dbReference type="RefSeq" id="WP_368375503.1">
    <property type="nucleotide sequence ID" value="NZ_JBFRYB010000001.1"/>
</dbReference>
<organism evidence="8 9">
    <name type="scientific">Zhongshania arctica</name>
    <dbReference type="NCBI Taxonomy" id="3238302"/>
    <lineage>
        <taxon>Bacteria</taxon>
        <taxon>Pseudomonadati</taxon>
        <taxon>Pseudomonadota</taxon>
        <taxon>Gammaproteobacteria</taxon>
        <taxon>Cellvibrionales</taxon>
        <taxon>Spongiibacteraceae</taxon>
        <taxon>Zhongshania</taxon>
    </lineage>
</organism>
<comment type="function">
    <text evidence="5">Required for morphogenesis and for the elongation of the flagellar filament by facilitating polymerization of the flagellin monomers at the tip of growing filament. Forms a capping structure, which prevents flagellin subunits (transported through the central channel of the flagellum) from leaking out without polymerization at the distal end.</text>
</comment>
<dbReference type="EMBL" id="JBFRYB010000001">
    <property type="protein sequence ID" value="MEX1665398.1"/>
    <property type="molecule type" value="Genomic_DNA"/>
</dbReference>
<comment type="subcellular location">
    <subcellularLocation>
        <location evidence="5">Secreted</location>
    </subcellularLocation>
    <subcellularLocation>
        <location evidence="5">Bacterial flagellum</location>
    </subcellularLocation>
</comment>
<keyword evidence="3 5" id="KW-0175">Coiled coil</keyword>
<sequence length="466" mass="48671">MATITASGIGSGLDINNIVSQLVAAERGPTETRLNSKESLIQARLSAFGSLKSALTNFQSSLSTLANPDSFTKRSASIQDPTVFSAATTDVAASGSYSVEVEQLAASQKIASQAYTDSDTSVGSGDLSFTVNGESFSVTIADGADSLADIRDAVNSAADNTGVSASIINDQDGAHLVFSATKTGVENAVNIAVTNGASGDLSQLAYDNSLETQLSSMVEKTAALDSIVIVDGFTQTSANTKIEGMIDGVTLDLKKALPGESFSLSIQVDSRSVKSAIEGFVTNYNTLMTTINDLTAYDPETKTAGLLQGDSATRSVANQLRQEMGTIVSGLGTELDSLAELGITTGDKNKLVLDSEQFAEVMSSDFDKLSGIFSSESGYAVRLDSLIGNLTASGGILSNRTDGLSSQVERINEQREALEKRIVGIEARYQAQFSALDSLLGQLNSTGDFLTQQLANLPGTVFRNGK</sequence>
<dbReference type="Gene3D" id="3.30.70.2120">
    <property type="match status" value="1"/>
</dbReference>
<keyword evidence="4 5" id="KW-0975">Bacterial flagellum</keyword>
<keyword evidence="9" id="KW-1185">Reference proteome</keyword>
<comment type="caution">
    <text evidence="8">The sequence shown here is derived from an EMBL/GenBank/DDBJ whole genome shotgun (WGS) entry which is preliminary data.</text>
</comment>
<dbReference type="PANTHER" id="PTHR30288:SF0">
    <property type="entry name" value="FLAGELLAR HOOK-ASSOCIATED PROTEIN 2"/>
    <property type="match status" value="1"/>
</dbReference>
<protein>
    <recommendedName>
        <fullName evidence="5">Flagellar hook-associated protein 2</fullName>
        <shortName evidence="5">HAP2</shortName>
    </recommendedName>
    <alternativeName>
        <fullName evidence="5">Flagellar cap protein</fullName>
    </alternativeName>
</protein>
<dbReference type="InterPro" id="IPR040026">
    <property type="entry name" value="FliD"/>
</dbReference>
<feature type="domain" description="Flagellar hook-associated protein 2 C-terminal" evidence="7">
    <location>
        <begin position="224"/>
        <end position="445"/>
    </location>
</feature>
<proteinExistence type="inferred from homology"/>
<feature type="coiled-coil region" evidence="5">
    <location>
        <begin position="401"/>
        <end position="428"/>
    </location>
</feature>
<keyword evidence="5" id="KW-0964">Secreted</keyword>
<gene>
    <name evidence="8" type="primary">fliD</name>
    <name evidence="8" type="ORF">AB4875_07840</name>
</gene>
<comment type="similarity">
    <text evidence="1 5">Belongs to the FliD family.</text>
</comment>
<dbReference type="Pfam" id="PF02465">
    <property type="entry name" value="FliD_N"/>
    <property type="match status" value="1"/>
</dbReference>
<dbReference type="Pfam" id="PF07196">
    <property type="entry name" value="Flagellin_IN"/>
    <property type="match status" value="1"/>
</dbReference>
<dbReference type="InterPro" id="IPR003481">
    <property type="entry name" value="FliD_N"/>
</dbReference>
<accession>A0ABV3TWQ7</accession>
<evidence type="ECO:0000256" key="4">
    <source>
        <dbReference type="ARBA" id="ARBA00023143"/>
    </source>
</evidence>
<comment type="subunit">
    <text evidence="2 5">Homopentamer.</text>
</comment>
<dbReference type="InterPro" id="IPR010809">
    <property type="entry name" value="FliD_C"/>
</dbReference>
<evidence type="ECO:0000256" key="5">
    <source>
        <dbReference type="RuleBase" id="RU362066"/>
    </source>
</evidence>